<dbReference type="EMBL" id="ML975398">
    <property type="protein sequence ID" value="KAF1830389.1"/>
    <property type="molecule type" value="Genomic_DNA"/>
</dbReference>
<dbReference type="InterPro" id="IPR011333">
    <property type="entry name" value="SKP1/BTB/POZ_sf"/>
</dbReference>
<proteinExistence type="predicted"/>
<dbReference type="Gene3D" id="3.30.710.10">
    <property type="entry name" value="Potassium Channel Kv1.1, Chain A"/>
    <property type="match status" value="1"/>
</dbReference>
<dbReference type="AlphaFoldDB" id="A0A6A5K0F6"/>
<feature type="domain" description="BTB" evidence="2">
    <location>
        <begin position="137"/>
        <end position="236"/>
    </location>
</feature>
<evidence type="ECO:0000259" key="2">
    <source>
        <dbReference type="Pfam" id="PF00651"/>
    </source>
</evidence>
<protein>
    <recommendedName>
        <fullName evidence="2">BTB domain-containing protein</fullName>
    </recommendedName>
</protein>
<sequence>MFVTPIFVNRNVFESSMYGSKCDSRTRNHLSSRLSTASSDASFGCLHRTASTGSDGSISTAASSTPSVKETPRSKHRKTLSGSGISRRFLQKNKAPEPQKQSEPTPTPTPTSVPITIPAPVLPLSPPTSPVSPPAAEWQCSDLVVRCRNDVYHVDRSIMCHHSRWFAKVCAIIISPKSSKGVIDLSADDPAAVAAMMQYCYQLDYTDQLAGSDITVPEDVTLRSHVDVYMLAERYGISGLKTLALQKFEDLAAIVLLVDDTQDQILHAIRAMYAQDRRANADDLRRVAVRLCADHVQAFIHGTGKTMALVYESMDELPDFRTDLFEEMASRWR</sequence>
<dbReference type="OrthoDB" id="6359816at2759"/>
<evidence type="ECO:0000313" key="3">
    <source>
        <dbReference type="EMBL" id="KAF1830389.1"/>
    </source>
</evidence>
<dbReference type="Pfam" id="PF00651">
    <property type="entry name" value="BTB"/>
    <property type="match status" value="1"/>
</dbReference>
<evidence type="ECO:0000256" key="1">
    <source>
        <dbReference type="SAM" id="MobiDB-lite"/>
    </source>
</evidence>
<keyword evidence="4" id="KW-1185">Reference proteome</keyword>
<organism evidence="3 4">
    <name type="scientific">Decorospora gaudefroyi</name>
    <dbReference type="NCBI Taxonomy" id="184978"/>
    <lineage>
        <taxon>Eukaryota</taxon>
        <taxon>Fungi</taxon>
        <taxon>Dikarya</taxon>
        <taxon>Ascomycota</taxon>
        <taxon>Pezizomycotina</taxon>
        <taxon>Dothideomycetes</taxon>
        <taxon>Pleosporomycetidae</taxon>
        <taxon>Pleosporales</taxon>
        <taxon>Pleosporineae</taxon>
        <taxon>Pleosporaceae</taxon>
        <taxon>Decorospora</taxon>
    </lineage>
</organism>
<feature type="compositionally biased region" description="Pro residues" evidence="1">
    <location>
        <begin position="120"/>
        <end position="133"/>
    </location>
</feature>
<feature type="region of interest" description="Disordered" evidence="1">
    <location>
        <begin position="49"/>
        <end position="133"/>
    </location>
</feature>
<dbReference type="SUPFAM" id="SSF54695">
    <property type="entry name" value="POZ domain"/>
    <property type="match status" value="1"/>
</dbReference>
<name>A0A6A5K0F6_9PLEO</name>
<feature type="compositionally biased region" description="Polar residues" evidence="1">
    <location>
        <begin position="49"/>
        <end position="68"/>
    </location>
</feature>
<dbReference type="InterPro" id="IPR000210">
    <property type="entry name" value="BTB/POZ_dom"/>
</dbReference>
<reference evidence="3" key="1">
    <citation type="submission" date="2020-01" db="EMBL/GenBank/DDBJ databases">
        <authorList>
            <consortium name="DOE Joint Genome Institute"/>
            <person name="Haridas S."/>
            <person name="Albert R."/>
            <person name="Binder M."/>
            <person name="Bloem J."/>
            <person name="Labutti K."/>
            <person name="Salamov A."/>
            <person name="Andreopoulos B."/>
            <person name="Baker S.E."/>
            <person name="Barry K."/>
            <person name="Bills G."/>
            <person name="Bluhm B.H."/>
            <person name="Cannon C."/>
            <person name="Castanera R."/>
            <person name="Culley D.E."/>
            <person name="Daum C."/>
            <person name="Ezra D."/>
            <person name="Gonzalez J.B."/>
            <person name="Henrissat B."/>
            <person name="Kuo A."/>
            <person name="Liang C."/>
            <person name="Lipzen A."/>
            <person name="Lutzoni F."/>
            <person name="Magnuson J."/>
            <person name="Mondo S."/>
            <person name="Nolan M."/>
            <person name="Ohm R."/>
            <person name="Pangilinan J."/>
            <person name="Park H.-J."/>
            <person name="Ramirez L."/>
            <person name="Alfaro M."/>
            <person name="Sun H."/>
            <person name="Tritt A."/>
            <person name="Yoshinaga Y."/>
            <person name="Zwiers L.-H."/>
            <person name="Turgeon B.G."/>
            <person name="Goodwin S.B."/>
            <person name="Spatafora J.W."/>
            <person name="Crous P.W."/>
            <person name="Grigoriev I.V."/>
        </authorList>
    </citation>
    <scope>NUCLEOTIDE SEQUENCE</scope>
    <source>
        <strain evidence="3">P77</strain>
    </source>
</reference>
<dbReference type="Proteomes" id="UP000800040">
    <property type="component" value="Unassembled WGS sequence"/>
</dbReference>
<evidence type="ECO:0000313" key="4">
    <source>
        <dbReference type="Proteomes" id="UP000800040"/>
    </source>
</evidence>
<dbReference type="PANTHER" id="PTHR47843:SF5">
    <property type="entry name" value="BTB_POZ DOMAIN PROTEIN"/>
    <property type="match status" value="1"/>
</dbReference>
<accession>A0A6A5K0F6</accession>
<gene>
    <name evidence="3" type="ORF">BDW02DRAFT_103043</name>
</gene>
<dbReference type="PANTHER" id="PTHR47843">
    <property type="entry name" value="BTB DOMAIN-CONTAINING PROTEIN-RELATED"/>
    <property type="match status" value="1"/>
</dbReference>